<accession>A0LNM8</accession>
<organism evidence="1 2">
    <name type="scientific">Syntrophobacter fumaroxidans (strain DSM 10017 / MPOB)</name>
    <dbReference type="NCBI Taxonomy" id="335543"/>
    <lineage>
        <taxon>Bacteria</taxon>
        <taxon>Pseudomonadati</taxon>
        <taxon>Thermodesulfobacteriota</taxon>
        <taxon>Syntrophobacteria</taxon>
        <taxon>Syntrophobacterales</taxon>
        <taxon>Syntrophobacteraceae</taxon>
        <taxon>Syntrophobacter</taxon>
    </lineage>
</organism>
<dbReference type="HOGENOM" id="CLU_2290292_0_0_7"/>
<dbReference type="InParanoid" id="A0LNM8"/>
<dbReference type="EMBL" id="CP000478">
    <property type="protein sequence ID" value="ABK19030.1"/>
    <property type="molecule type" value="Genomic_DNA"/>
</dbReference>
<evidence type="ECO:0000313" key="1">
    <source>
        <dbReference type="EMBL" id="ABK19030.1"/>
    </source>
</evidence>
<sequence length="101" mass="10721">MPMRDFDVSLSTSRFSWTNPGPRAVCKKGTFTSMKTGDRGVSEDFPLPRENAILIPAKTGGPDCLSEFPLSRENAPARLHGSLRSAGPSGFAGMIGAHASL</sequence>
<proteinExistence type="predicted"/>
<gene>
    <name evidence="1" type="ordered locus">Sfum_3357</name>
</gene>
<dbReference type="KEGG" id="sfu:Sfum_3357"/>
<name>A0LNM8_SYNFM</name>
<protein>
    <submittedName>
        <fullName evidence="1">Uncharacterized protein</fullName>
    </submittedName>
</protein>
<keyword evidence="2" id="KW-1185">Reference proteome</keyword>
<dbReference type="Proteomes" id="UP000001784">
    <property type="component" value="Chromosome"/>
</dbReference>
<reference evidence="1 2" key="1">
    <citation type="submission" date="2006-10" db="EMBL/GenBank/DDBJ databases">
        <title>Complete sequence of Syntrophobacter fumaroxidans MPOB.</title>
        <authorList>
            <consortium name="US DOE Joint Genome Institute"/>
            <person name="Copeland A."/>
            <person name="Lucas S."/>
            <person name="Lapidus A."/>
            <person name="Barry K."/>
            <person name="Detter J.C."/>
            <person name="Glavina del Rio T."/>
            <person name="Hammon N."/>
            <person name="Israni S."/>
            <person name="Pitluck S."/>
            <person name="Goltsman E.G."/>
            <person name="Martinez M."/>
            <person name="Schmutz J."/>
            <person name="Larimer F."/>
            <person name="Land M."/>
            <person name="Hauser L."/>
            <person name="Kyrpides N."/>
            <person name="Kim E."/>
            <person name="Boone D.R."/>
            <person name="Brockman F."/>
            <person name="Culley D."/>
            <person name="Ferry J."/>
            <person name="Gunsalus R."/>
            <person name="McInerney M.J."/>
            <person name="Morrison M."/>
            <person name="Plugge C."/>
            <person name="Rohlin L."/>
            <person name="Scholten J."/>
            <person name="Sieber J."/>
            <person name="Stams A.J.M."/>
            <person name="Worm P."/>
            <person name="Henstra A.M."/>
            <person name="Richardson P."/>
        </authorList>
    </citation>
    <scope>NUCLEOTIDE SEQUENCE [LARGE SCALE GENOMIC DNA]</scope>
    <source>
        <strain evidence="2">DSM 10017 / MPOB</strain>
    </source>
</reference>
<dbReference type="AlphaFoldDB" id="A0LNM8"/>
<evidence type="ECO:0000313" key="2">
    <source>
        <dbReference type="Proteomes" id="UP000001784"/>
    </source>
</evidence>